<feature type="compositionally biased region" description="Acidic residues" evidence="1">
    <location>
        <begin position="114"/>
        <end position="146"/>
    </location>
</feature>
<feature type="compositionally biased region" description="Basic and acidic residues" evidence="1">
    <location>
        <begin position="92"/>
        <end position="101"/>
    </location>
</feature>
<accession>A0A0R3TN42</accession>
<reference evidence="4" key="1">
    <citation type="submission" date="2017-02" db="UniProtKB">
        <authorList>
            <consortium name="WormBaseParasite"/>
        </authorList>
    </citation>
    <scope>IDENTIFICATION</scope>
</reference>
<keyword evidence="3" id="KW-1185">Reference proteome</keyword>
<feature type="region of interest" description="Disordered" evidence="1">
    <location>
        <begin position="88"/>
        <end position="146"/>
    </location>
</feature>
<dbReference type="AlphaFoldDB" id="A0A0R3TN42"/>
<proteinExistence type="predicted"/>
<reference evidence="2 3" key="2">
    <citation type="submission" date="2018-11" db="EMBL/GenBank/DDBJ databases">
        <authorList>
            <consortium name="Pathogen Informatics"/>
        </authorList>
    </citation>
    <scope>NUCLEOTIDE SEQUENCE [LARGE SCALE GENOMIC DNA]</scope>
</reference>
<dbReference type="Proteomes" id="UP000278807">
    <property type="component" value="Unassembled WGS sequence"/>
</dbReference>
<evidence type="ECO:0000313" key="4">
    <source>
        <dbReference type="WBParaSite" id="HNAJ_0000878101-mRNA-1"/>
    </source>
</evidence>
<name>A0A0R3TN42_RODNA</name>
<evidence type="ECO:0000313" key="3">
    <source>
        <dbReference type="Proteomes" id="UP000278807"/>
    </source>
</evidence>
<organism evidence="4">
    <name type="scientific">Rodentolepis nana</name>
    <name type="common">Dwarf tapeworm</name>
    <name type="synonym">Hymenolepis nana</name>
    <dbReference type="NCBI Taxonomy" id="102285"/>
    <lineage>
        <taxon>Eukaryota</taxon>
        <taxon>Metazoa</taxon>
        <taxon>Spiralia</taxon>
        <taxon>Lophotrochozoa</taxon>
        <taxon>Platyhelminthes</taxon>
        <taxon>Cestoda</taxon>
        <taxon>Eucestoda</taxon>
        <taxon>Cyclophyllidea</taxon>
        <taxon>Hymenolepididae</taxon>
        <taxon>Rodentolepis</taxon>
    </lineage>
</organism>
<dbReference type="WBParaSite" id="HNAJ_0000878101-mRNA-1">
    <property type="protein sequence ID" value="HNAJ_0000878101-mRNA-1"/>
    <property type="gene ID" value="HNAJ_0000878101"/>
</dbReference>
<evidence type="ECO:0000313" key="2">
    <source>
        <dbReference type="EMBL" id="VDO04895.1"/>
    </source>
</evidence>
<gene>
    <name evidence="2" type="ORF">HNAJ_LOCUS8777</name>
</gene>
<dbReference type="EMBL" id="UZAE01012388">
    <property type="protein sequence ID" value="VDO04895.1"/>
    <property type="molecule type" value="Genomic_DNA"/>
</dbReference>
<evidence type="ECO:0000256" key="1">
    <source>
        <dbReference type="SAM" id="MobiDB-lite"/>
    </source>
</evidence>
<sequence>MEPGGIAPRLAFVWKRLKSTFIIITTPSLLACIPEKKRQTPADKSPAGVKLLKKTRRERKWTYSERLQFCLTPMARWSSYSKMPKVHRSAKRVGERPREEFDGSLVSGRRRWQEEEDEEMMEEDEDDANMDAEGEVDEEELEDDHEEYLNSCEFRWLNAKAID</sequence>
<protein>
    <submittedName>
        <fullName evidence="2 4">Uncharacterized protein</fullName>
    </submittedName>
</protein>